<dbReference type="OrthoDB" id="5443440at2"/>
<evidence type="ECO:0000256" key="4">
    <source>
        <dbReference type="ARBA" id="ARBA00022833"/>
    </source>
</evidence>
<dbReference type="PANTHER" id="PTHR42978">
    <property type="entry name" value="QUORUM-QUENCHING LACTONASE YTNP-RELATED-RELATED"/>
    <property type="match status" value="1"/>
</dbReference>
<dbReference type="GO" id="GO:0016787">
    <property type="term" value="F:hydrolase activity"/>
    <property type="evidence" value="ECO:0007669"/>
    <property type="project" value="UniProtKB-KW"/>
</dbReference>
<gene>
    <name evidence="5" type="primary">ytnP</name>
    <name evidence="5" type="ORF">PS662_01541</name>
</gene>
<dbReference type="Gene3D" id="3.60.15.10">
    <property type="entry name" value="Ribonuclease Z/Hydroxyacylglutathione hydrolase-like"/>
    <property type="match status" value="1"/>
</dbReference>
<evidence type="ECO:0000313" key="6">
    <source>
        <dbReference type="Proteomes" id="UP000326953"/>
    </source>
</evidence>
<dbReference type="RefSeq" id="WP_150710417.1">
    <property type="nucleotide sequence ID" value="NZ_CABVHK010000004.1"/>
</dbReference>
<evidence type="ECO:0000313" key="5">
    <source>
        <dbReference type="EMBL" id="VVM65774.1"/>
    </source>
</evidence>
<dbReference type="SUPFAM" id="SSF56281">
    <property type="entry name" value="Metallo-hydrolase/oxidoreductase"/>
    <property type="match status" value="1"/>
</dbReference>
<dbReference type="GO" id="GO:0046872">
    <property type="term" value="F:metal ion binding"/>
    <property type="evidence" value="ECO:0007669"/>
    <property type="project" value="UniProtKB-KW"/>
</dbReference>
<organism evidence="5 6">
    <name type="scientific">Pseudomonas fluorescens</name>
    <dbReference type="NCBI Taxonomy" id="294"/>
    <lineage>
        <taxon>Bacteria</taxon>
        <taxon>Pseudomonadati</taxon>
        <taxon>Pseudomonadota</taxon>
        <taxon>Gammaproteobacteria</taxon>
        <taxon>Pseudomonadales</taxon>
        <taxon>Pseudomonadaceae</taxon>
        <taxon>Pseudomonas</taxon>
    </lineage>
</organism>
<protein>
    <submittedName>
        <fullName evidence="5">Putative quorum-quenching lactonase YtnP</fullName>
        <ecNumber evidence="5">3.1.1.-</ecNumber>
    </submittedName>
</protein>
<accession>A0A5E6RAE1</accession>
<evidence type="ECO:0000256" key="1">
    <source>
        <dbReference type="ARBA" id="ARBA00007749"/>
    </source>
</evidence>
<keyword evidence="4" id="KW-0862">Zinc</keyword>
<dbReference type="AlphaFoldDB" id="A0A5E6RAE1"/>
<keyword evidence="2" id="KW-0479">Metal-binding</keyword>
<evidence type="ECO:0000256" key="3">
    <source>
        <dbReference type="ARBA" id="ARBA00022801"/>
    </source>
</evidence>
<keyword evidence="3 5" id="KW-0378">Hydrolase</keyword>
<dbReference type="EC" id="3.1.1.-" evidence="5"/>
<dbReference type="Proteomes" id="UP000326953">
    <property type="component" value="Unassembled WGS sequence"/>
</dbReference>
<dbReference type="PANTHER" id="PTHR42978:SF6">
    <property type="entry name" value="QUORUM-QUENCHING LACTONASE YTNP-RELATED"/>
    <property type="match status" value="1"/>
</dbReference>
<dbReference type="EMBL" id="CABVHK010000004">
    <property type="protein sequence ID" value="VVM65774.1"/>
    <property type="molecule type" value="Genomic_DNA"/>
</dbReference>
<dbReference type="CDD" id="cd16281">
    <property type="entry name" value="metallo-hydrolase-like_MBL-fold"/>
    <property type="match status" value="1"/>
</dbReference>
<dbReference type="InterPro" id="IPR051013">
    <property type="entry name" value="MBL_superfamily_lactonases"/>
</dbReference>
<evidence type="ECO:0000256" key="2">
    <source>
        <dbReference type="ARBA" id="ARBA00022723"/>
    </source>
</evidence>
<reference evidence="5 6" key="1">
    <citation type="submission" date="2019-09" db="EMBL/GenBank/DDBJ databases">
        <authorList>
            <person name="Chandra G."/>
            <person name="Truman W A."/>
        </authorList>
    </citation>
    <scope>NUCLEOTIDE SEQUENCE [LARGE SCALE GENOMIC DNA]</scope>
    <source>
        <strain evidence="5">PS662</strain>
    </source>
</reference>
<dbReference type="InterPro" id="IPR036866">
    <property type="entry name" value="RibonucZ/Hydroxyglut_hydro"/>
</dbReference>
<name>A0A5E6RAE1_PSEFL</name>
<sequence>MNRCLSTLAGNSRKLDGGVMFGNTPRQRWADWIKPDQDNLVDLASRGLLVQQGGRNILVLAGASALLAPLRRTCSCQKHSSGLLDSLAQYGLAEGDISAVVLTHLHAQLTPELCAAIDDGDTPRLLFPAAHYITGERHWSRALHNHPHDRALFVRQIVRRLESSGRLVLIDGARCNELGDGWQFHYSDGYTPGQLIPEITMPGGPVVFAGDLIPGTHWLRLDVTTANDRNPEGLVGEKERLLDHLVANGGRLVFSSDPEIAMIKVMRDRQSRYLPFDPHATLSRFDS</sequence>
<comment type="similarity">
    <text evidence="1">Belongs to the metallo-beta-lactamase superfamily.</text>
</comment>
<proteinExistence type="inferred from homology"/>